<keyword evidence="7" id="KW-0472">Membrane</keyword>
<evidence type="ECO:0000259" key="8">
    <source>
        <dbReference type="PROSITE" id="PS51685"/>
    </source>
</evidence>
<evidence type="ECO:0000256" key="1">
    <source>
        <dbReference type="ARBA" id="ARBA00022603"/>
    </source>
</evidence>
<dbReference type="GO" id="GO:0032259">
    <property type="term" value="P:methylation"/>
    <property type="evidence" value="ECO:0007669"/>
    <property type="project" value="UniProtKB-KW"/>
</dbReference>
<dbReference type="GO" id="GO:0005783">
    <property type="term" value="C:endoplasmic reticulum"/>
    <property type="evidence" value="ECO:0007669"/>
    <property type="project" value="TreeGrafter"/>
</dbReference>
<dbReference type="GO" id="GO:0016126">
    <property type="term" value="P:sterol biosynthetic process"/>
    <property type="evidence" value="ECO:0007669"/>
    <property type="project" value="TreeGrafter"/>
</dbReference>
<dbReference type="VEuPathDB" id="CryptoDB:Cvel_25646"/>
<gene>
    <name evidence="9" type="ORF">Cvel_25646</name>
</gene>
<evidence type="ECO:0000256" key="4">
    <source>
        <dbReference type="ARBA" id="ARBA00038188"/>
    </source>
</evidence>
<proteinExistence type="inferred from homology"/>
<dbReference type="InterPro" id="IPR029063">
    <property type="entry name" value="SAM-dependent_MTases_sf"/>
</dbReference>
<dbReference type="Gene3D" id="3.40.50.150">
    <property type="entry name" value="Vaccinia Virus protein VP39"/>
    <property type="match status" value="1"/>
</dbReference>
<sequence>MASKTRYNSNKAMGFGCASIFFLIIALLTQFYAPAFRGTWGGTFSYFGCVLLTFYFIASAVSARYNLGNVGNKETRSKIERYNKLYTEKSKEGTAEERKAVAAEMTNDYYDLATDFYQYGWGNMFHFAPRFKGEPFHESLRRHEYWLAHRGGMTKGQKWLDLGCGVGGPMRNIARFSEAHVTGINVCQYQIEKTTALNRAEGLDHLTACVNCDFMKLTEKLTPGGYDGAYAIEATCHASDRVKCFSEVFKCLKPGGVFVVYDWVMTDKYDAKNPEHVRVKRGIEAGDSLPDLVRQEDVVAAFKKAGFQVEEHFDRCKESQQNVRENPVPWYSTIAPGWSPENWKSSVVGRTITHCMVTVLEAVGLAPQGTVATHTMLCGALEPLSTGGITGIFTPAYYVKGRKPL</sequence>
<evidence type="ECO:0000313" key="9">
    <source>
        <dbReference type="EMBL" id="CEM40917.1"/>
    </source>
</evidence>
<comment type="similarity">
    <text evidence="4 5 6">Belongs to the class I-like SAM-binding methyltransferase superfamily. Erg6/SMT family.</text>
</comment>
<evidence type="ECO:0000256" key="5">
    <source>
        <dbReference type="PROSITE-ProRule" id="PRU01022"/>
    </source>
</evidence>
<dbReference type="EC" id="2.1.1.-" evidence="6"/>
<dbReference type="SUPFAM" id="SSF53335">
    <property type="entry name" value="S-adenosyl-L-methionine-dependent methyltransferases"/>
    <property type="match status" value="1"/>
</dbReference>
<dbReference type="InterPro" id="IPR030384">
    <property type="entry name" value="MeTrfase_SMT"/>
</dbReference>
<organism evidence="9">
    <name type="scientific">Chromera velia CCMP2878</name>
    <dbReference type="NCBI Taxonomy" id="1169474"/>
    <lineage>
        <taxon>Eukaryota</taxon>
        <taxon>Sar</taxon>
        <taxon>Alveolata</taxon>
        <taxon>Colpodellida</taxon>
        <taxon>Chromeraceae</taxon>
        <taxon>Chromera</taxon>
    </lineage>
</organism>
<evidence type="ECO:0000256" key="6">
    <source>
        <dbReference type="RuleBase" id="RU362025"/>
    </source>
</evidence>
<reference evidence="9" key="1">
    <citation type="submission" date="2014-11" db="EMBL/GenBank/DDBJ databases">
        <authorList>
            <person name="Otto D Thomas"/>
            <person name="Naeem Raeece"/>
        </authorList>
    </citation>
    <scope>NUCLEOTIDE SEQUENCE</scope>
</reference>
<dbReference type="Pfam" id="PF08498">
    <property type="entry name" value="Sterol_MT_C"/>
    <property type="match status" value="1"/>
</dbReference>
<dbReference type="Pfam" id="PF08241">
    <property type="entry name" value="Methyltransf_11"/>
    <property type="match status" value="1"/>
</dbReference>
<dbReference type="GO" id="GO:0003838">
    <property type="term" value="F:sterol 24-C-methyltransferase activity"/>
    <property type="evidence" value="ECO:0007669"/>
    <property type="project" value="TreeGrafter"/>
</dbReference>
<accession>A0A0G4HA75</accession>
<dbReference type="AlphaFoldDB" id="A0A0G4HA75"/>
<feature type="transmembrane region" description="Helical" evidence="7">
    <location>
        <begin position="44"/>
        <end position="67"/>
    </location>
</feature>
<feature type="transmembrane region" description="Helical" evidence="7">
    <location>
        <begin position="12"/>
        <end position="32"/>
    </location>
</feature>
<evidence type="ECO:0000256" key="2">
    <source>
        <dbReference type="ARBA" id="ARBA00022679"/>
    </source>
</evidence>
<keyword evidence="7" id="KW-0812">Transmembrane</keyword>
<evidence type="ECO:0000256" key="7">
    <source>
        <dbReference type="SAM" id="Phobius"/>
    </source>
</evidence>
<protein>
    <recommendedName>
        <fullName evidence="6">Methyltransferase</fullName>
        <ecNumber evidence="6">2.1.1.-</ecNumber>
    </recommendedName>
</protein>
<keyword evidence="1 5" id="KW-0489">Methyltransferase</keyword>
<dbReference type="PROSITE" id="PS51685">
    <property type="entry name" value="SAM_MT_ERG6_SMT"/>
    <property type="match status" value="1"/>
</dbReference>
<feature type="domain" description="SAM-dependent methyltransferase Erg6/SMT-type" evidence="8">
    <location>
        <begin position="109"/>
        <end position="404"/>
    </location>
</feature>
<dbReference type="PANTHER" id="PTHR44068">
    <property type="entry name" value="ZGC:194242"/>
    <property type="match status" value="1"/>
</dbReference>
<name>A0A0G4HA75_9ALVE</name>
<dbReference type="InterPro" id="IPR013216">
    <property type="entry name" value="Methyltransf_11"/>
</dbReference>
<keyword evidence="2 5" id="KW-0808">Transferase</keyword>
<dbReference type="CDD" id="cd02440">
    <property type="entry name" value="AdoMet_MTases"/>
    <property type="match status" value="1"/>
</dbReference>
<dbReference type="PhylomeDB" id="A0A0G4HA75"/>
<evidence type="ECO:0000256" key="3">
    <source>
        <dbReference type="ARBA" id="ARBA00022691"/>
    </source>
</evidence>
<dbReference type="EMBL" id="CDMZ01002131">
    <property type="protein sequence ID" value="CEM40917.1"/>
    <property type="molecule type" value="Genomic_DNA"/>
</dbReference>
<keyword evidence="3 5" id="KW-0949">S-adenosyl-L-methionine</keyword>
<dbReference type="InterPro" id="IPR050447">
    <property type="entry name" value="Erg6_SMT_methyltransf"/>
</dbReference>
<dbReference type="InterPro" id="IPR013705">
    <property type="entry name" value="Sterol_MeTrfase_C"/>
</dbReference>
<dbReference type="PANTHER" id="PTHR44068:SF1">
    <property type="entry name" value="HYPOTHETICAL LOC100005854"/>
    <property type="match status" value="1"/>
</dbReference>
<keyword evidence="7" id="KW-1133">Transmembrane helix</keyword>